<protein>
    <recommendedName>
        <fullName evidence="4">Flp family type IVb pilin</fullName>
    </recommendedName>
</protein>
<comment type="caution">
    <text evidence="2">The sequence shown here is derived from an EMBL/GenBank/DDBJ whole genome shotgun (WGS) entry which is preliminary data.</text>
</comment>
<keyword evidence="1" id="KW-0472">Membrane</keyword>
<keyword evidence="1" id="KW-0812">Transmembrane</keyword>
<reference evidence="3" key="1">
    <citation type="journal article" date="2019" name="Int. J. Syst. Evol. Microbiol.">
        <title>The Global Catalogue of Microorganisms (GCM) 10K type strain sequencing project: providing services to taxonomists for standard genome sequencing and annotation.</title>
        <authorList>
            <consortium name="The Broad Institute Genomics Platform"/>
            <consortium name="The Broad Institute Genome Sequencing Center for Infectious Disease"/>
            <person name="Wu L."/>
            <person name="Ma J."/>
        </authorList>
    </citation>
    <scope>NUCLEOTIDE SEQUENCE [LARGE SCALE GENOMIC DNA]</scope>
    <source>
        <strain evidence="3">KACC 14249</strain>
    </source>
</reference>
<evidence type="ECO:0008006" key="4">
    <source>
        <dbReference type="Google" id="ProtNLM"/>
    </source>
</evidence>
<name>A0ABW1J8I3_9ACTN</name>
<evidence type="ECO:0000313" key="3">
    <source>
        <dbReference type="Proteomes" id="UP001596189"/>
    </source>
</evidence>
<dbReference type="RefSeq" id="WP_345716430.1">
    <property type="nucleotide sequence ID" value="NZ_BAABFP010000005.1"/>
</dbReference>
<accession>A0ABW1J8I3</accession>
<evidence type="ECO:0000256" key="1">
    <source>
        <dbReference type="SAM" id="Phobius"/>
    </source>
</evidence>
<dbReference type="EMBL" id="JBHSRD010000002">
    <property type="protein sequence ID" value="MFC6005541.1"/>
    <property type="molecule type" value="Genomic_DNA"/>
</dbReference>
<keyword evidence="1" id="KW-1133">Transmembrane helix</keyword>
<keyword evidence="3" id="KW-1185">Reference proteome</keyword>
<feature type="transmembrane region" description="Helical" evidence="1">
    <location>
        <begin position="28"/>
        <end position="46"/>
    </location>
</feature>
<evidence type="ECO:0000313" key="2">
    <source>
        <dbReference type="EMBL" id="MFC6005541.1"/>
    </source>
</evidence>
<gene>
    <name evidence="2" type="ORF">ACFQDO_00220</name>
</gene>
<proteinExistence type="predicted"/>
<dbReference type="Proteomes" id="UP001596189">
    <property type="component" value="Unassembled WGS sequence"/>
</dbReference>
<organism evidence="2 3">
    <name type="scientific">Angustibacter luteus</name>
    <dbReference type="NCBI Taxonomy" id="658456"/>
    <lineage>
        <taxon>Bacteria</taxon>
        <taxon>Bacillati</taxon>
        <taxon>Actinomycetota</taxon>
        <taxon>Actinomycetes</taxon>
        <taxon>Kineosporiales</taxon>
        <taxon>Kineosporiaceae</taxon>
    </lineage>
</organism>
<sequence>MTKALVAMQVRAQKALESRESGQGTLEYVGMIVAVAVIVGAVVLALNNQKLGDKVTTAFSKAFPG</sequence>